<name>A0A8J6AJI7_GALPY</name>
<dbReference type="InterPro" id="IPR036058">
    <property type="entry name" value="Kazal_dom_sf"/>
</dbReference>
<dbReference type="PROSITE" id="PS50068">
    <property type="entry name" value="LDLRA_2"/>
    <property type="match status" value="2"/>
</dbReference>
<dbReference type="FunFam" id="3.30.60.30:FF:000027">
    <property type="entry name" value="Complement factor I"/>
    <property type="match status" value="1"/>
</dbReference>
<keyword evidence="13" id="KW-0180">Complement pathway</keyword>
<feature type="disulfide bond" evidence="20">
    <location>
        <begin position="324"/>
        <end position="336"/>
    </location>
</feature>
<feature type="disulfide bond" evidence="21">
    <location>
        <begin position="217"/>
        <end position="278"/>
    </location>
</feature>
<feature type="disulfide bond" evidence="21">
    <location>
        <begin position="251"/>
        <end position="261"/>
    </location>
</feature>
<keyword evidence="2" id="KW-0964">Secreted</keyword>
<dbReference type="Pfam" id="PF00530">
    <property type="entry name" value="SRCR"/>
    <property type="match status" value="1"/>
</dbReference>
<evidence type="ECO:0000259" key="24">
    <source>
        <dbReference type="PROSITE" id="PS50240"/>
    </source>
</evidence>
<dbReference type="PRINTS" id="PR00722">
    <property type="entry name" value="CHYMOTRYPSIN"/>
</dbReference>
<dbReference type="InterPro" id="IPR023415">
    <property type="entry name" value="LDLR_class-A_CS"/>
</dbReference>
<evidence type="ECO:0000256" key="10">
    <source>
        <dbReference type="ARBA" id="ARBA00022825"/>
    </source>
</evidence>
<dbReference type="InterPro" id="IPR048719">
    <property type="entry name" value="CFAI_KAZAL"/>
</dbReference>
<evidence type="ECO:0000256" key="15">
    <source>
        <dbReference type="ARBA" id="ARBA00023180"/>
    </source>
</evidence>
<keyword evidence="28" id="KW-1185">Reference proteome</keyword>
<gene>
    <name evidence="27" type="ORF">J0S82_008843</name>
</gene>
<keyword evidence="15" id="KW-0325">Glycoprotein</keyword>
<evidence type="ECO:0000259" key="26">
    <source>
        <dbReference type="PROSITE" id="PS51465"/>
    </source>
</evidence>
<dbReference type="InterPro" id="IPR001254">
    <property type="entry name" value="Trypsin_dom"/>
</dbReference>
<dbReference type="OrthoDB" id="19606at2759"/>
<feature type="disulfide bond" evidence="20">
    <location>
        <begin position="343"/>
        <end position="358"/>
    </location>
</feature>
<dbReference type="CDD" id="cd00112">
    <property type="entry name" value="LDLa"/>
    <property type="match status" value="2"/>
</dbReference>
<dbReference type="PROSITE" id="PS50240">
    <property type="entry name" value="TRYPSIN_DOM"/>
    <property type="match status" value="1"/>
</dbReference>
<evidence type="ECO:0000256" key="19">
    <source>
        <dbReference type="ARBA" id="ARBA00075668"/>
    </source>
</evidence>
<sequence length="670" mass="73049">MAAPLRHAAAAVVLWVETAGAAGPPPLSGPEAPWFSGREQPPSLPLRVRSRRASVHSPWKGASAFLLGPLASGSFPSRRVLTSTSNASQDLVDRKCLAEKYTHLSCNKVFCQPWQKCIDGICICKLPYQCPKNGTAVCATNGKTYPTYCQQKSFECLRPGTKFLKNGTCTGEGKFSVSLAHGNNDTDGIVQVKLVDQDEKMFICKSSWGITQANVACLDLGFPQGALQAGDKFNLPAELRGNSTECVHVHCRGLETTLAECTFTTDLYGGQRLADVACYRPTAASPPSSDSFQCVNGKPIPQTRACNGVNDCGDQSDELCCTGCQGSAFWCKSGVCIPQQHRCDGEVDCITGDDEVGCAERKWTKSLSPKLSCGVRHSTPVRRRRVVGGKPASVGQFPWQVAIKEGDKINCGGIYIGGCWILTAAHCLRMSKIHRYQIWTSLVDWMNPNSEILVQYINKIIIHENYDGTTYKNDIALIELKRRPNKKVCELPRMVPACVPWSPYLFQPGDRCAVSGWGREKDNQKVYSLRWGEVHLINNCSQFYPRRYFEKEMECAGTNDGSIDACKGDSGGPLVCEDVNNVTYVWGVVSWGENCGKPEFPGVYTKVANYFDWISQKAADSQILTSALAFLEHGALGISCGALGAFSAHVAPPDSMALCPQHAGQGRHQA</sequence>
<dbReference type="GO" id="GO:0005576">
    <property type="term" value="C:extracellular region"/>
    <property type="evidence" value="ECO:0007669"/>
    <property type="project" value="UniProtKB-SubCell"/>
</dbReference>
<dbReference type="InterPro" id="IPR003884">
    <property type="entry name" value="FacI_MAC"/>
</dbReference>
<keyword evidence="6" id="KW-0479">Metal-binding</keyword>
<evidence type="ECO:0000256" key="3">
    <source>
        <dbReference type="ARBA" id="ARBA00022588"/>
    </source>
</evidence>
<dbReference type="FunFam" id="4.10.400.10:FF:000163">
    <property type="entry name" value="Complement factor I"/>
    <property type="match status" value="1"/>
</dbReference>
<dbReference type="PROSITE" id="PS00135">
    <property type="entry name" value="TRYPSIN_SER"/>
    <property type="match status" value="1"/>
</dbReference>
<dbReference type="CDD" id="cd00190">
    <property type="entry name" value="Tryp_SPc"/>
    <property type="match status" value="1"/>
</dbReference>
<keyword evidence="12" id="KW-0391">Immunity</keyword>
<dbReference type="Proteomes" id="UP000700334">
    <property type="component" value="Unassembled WGS sequence"/>
</dbReference>
<keyword evidence="7 23" id="KW-0732">Signal</keyword>
<dbReference type="Pfam" id="PF00089">
    <property type="entry name" value="Trypsin"/>
    <property type="match status" value="1"/>
</dbReference>
<keyword evidence="11" id="KW-0106">Calcium</keyword>
<dbReference type="PANTHER" id="PTHR24252">
    <property type="entry name" value="ACROSIN-RELATED"/>
    <property type="match status" value="1"/>
</dbReference>
<dbReference type="Gene3D" id="2.40.10.10">
    <property type="entry name" value="Trypsin-like serine proteases"/>
    <property type="match status" value="1"/>
</dbReference>
<dbReference type="InterPro" id="IPR001190">
    <property type="entry name" value="SRCR"/>
</dbReference>
<organism evidence="27 28">
    <name type="scientific">Galemys pyrenaicus</name>
    <name type="common">Iberian desman</name>
    <name type="synonym">Pyrenean desman</name>
    <dbReference type="NCBI Taxonomy" id="202257"/>
    <lineage>
        <taxon>Eukaryota</taxon>
        <taxon>Metazoa</taxon>
        <taxon>Chordata</taxon>
        <taxon>Craniata</taxon>
        <taxon>Vertebrata</taxon>
        <taxon>Euteleostomi</taxon>
        <taxon>Mammalia</taxon>
        <taxon>Eutheria</taxon>
        <taxon>Laurasiatheria</taxon>
        <taxon>Eulipotyphla</taxon>
        <taxon>Talpidae</taxon>
        <taxon>Galemys</taxon>
    </lineage>
</organism>
<dbReference type="InterPro" id="IPR036772">
    <property type="entry name" value="SRCR-like_dom_sf"/>
</dbReference>
<dbReference type="SMART" id="SM00020">
    <property type="entry name" value="Tryp_SPc"/>
    <property type="match status" value="1"/>
</dbReference>
<feature type="domain" description="Peptidase S1" evidence="24">
    <location>
        <begin position="386"/>
        <end position="619"/>
    </location>
</feature>
<evidence type="ECO:0000256" key="9">
    <source>
        <dbReference type="ARBA" id="ARBA00022801"/>
    </source>
</evidence>
<evidence type="ECO:0000256" key="2">
    <source>
        <dbReference type="ARBA" id="ARBA00022525"/>
    </source>
</evidence>
<keyword evidence="9 22" id="KW-0378">Hydrolase</keyword>
<comment type="caution">
    <text evidence="27">The sequence shown here is derived from an EMBL/GenBank/DDBJ whole genome shotgun (WGS) entry which is preliminary data.</text>
</comment>
<dbReference type="EC" id="3.4.21.45" evidence="17"/>
<dbReference type="PANTHER" id="PTHR24252:SF17">
    <property type="entry name" value="SUPPRESSOR OF TUMORIGENICITY 14 PROTEIN HOMOLOG-RELATED"/>
    <property type="match status" value="1"/>
</dbReference>
<dbReference type="PROSITE" id="PS51465">
    <property type="entry name" value="KAZAL_2"/>
    <property type="match status" value="1"/>
</dbReference>
<dbReference type="SMART" id="SM00192">
    <property type="entry name" value="LDLa"/>
    <property type="match status" value="2"/>
</dbReference>
<keyword evidence="10 22" id="KW-0720">Serine protease</keyword>
<evidence type="ECO:0000256" key="23">
    <source>
        <dbReference type="SAM" id="SignalP"/>
    </source>
</evidence>
<feature type="disulfide bond" evidence="20">
    <location>
        <begin position="294"/>
        <end position="312"/>
    </location>
</feature>
<keyword evidence="4 22" id="KW-0645">Protease</keyword>
<dbReference type="PROSITE" id="PS50287">
    <property type="entry name" value="SRCR_2"/>
    <property type="match status" value="1"/>
</dbReference>
<dbReference type="Pfam" id="PF00057">
    <property type="entry name" value="Ldl_recept_a"/>
    <property type="match status" value="2"/>
</dbReference>
<feature type="domain" description="Kazal-like" evidence="26">
    <location>
        <begin position="123"/>
        <end position="171"/>
    </location>
</feature>
<feature type="disulfide bond" evidence="20">
    <location>
        <begin position="306"/>
        <end position="321"/>
    </location>
</feature>
<dbReference type="GO" id="GO:0004252">
    <property type="term" value="F:serine-type endopeptidase activity"/>
    <property type="evidence" value="ECO:0007669"/>
    <property type="project" value="UniProtKB-EC"/>
</dbReference>
<dbReference type="SUPFAM" id="SSF56487">
    <property type="entry name" value="SRCR-like"/>
    <property type="match status" value="1"/>
</dbReference>
<dbReference type="InterPro" id="IPR009003">
    <property type="entry name" value="Peptidase_S1_PA"/>
</dbReference>
<dbReference type="Gene3D" id="3.10.250.10">
    <property type="entry name" value="SRCR-like domain"/>
    <property type="match status" value="1"/>
</dbReference>
<evidence type="ECO:0000259" key="25">
    <source>
        <dbReference type="PROSITE" id="PS50287"/>
    </source>
</evidence>
<dbReference type="InterPro" id="IPR036055">
    <property type="entry name" value="LDL_receptor-like_sf"/>
</dbReference>
<keyword evidence="8" id="KW-0677">Repeat</keyword>
<evidence type="ECO:0000256" key="18">
    <source>
        <dbReference type="ARBA" id="ARBA00073359"/>
    </source>
</evidence>
<dbReference type="GO" id="GO:0016020">
    <property type="term" value="C:membrane"/>
    <property type="evidence" value="ECO:0007669"/>
    <property type="project" value="InterPro"/>
</dbReference>
<dbReference type="FunFam" id="4.10.400.10:FF:000129">
    <property type="entry name" value="Complement factor I"/>
    <property type="match status" value="1"/>
</dbReference>
<dbReference type="InterPro" id="IPR001314">
    <property type="entry name" value="Peptidase_S1A"/>
</dbReference>
<dbReference type="SUPFAM" id="SSF57424">
    <property type="entry name" value="LDL receptor-like module"/>
    <property type="match status" value="2"/>
</dbReference>
<dbReference type="InterPro" id="IPR043504">
    <property type="entry name" value="Peptidase_S1_PA_chymotrypsin"/>
</dbReference>
<evidence type="ECO:0000256" key="8">
    <source>
        <dbReference type="ARBA" id="ARBA00022737"/>
    </source>
</evidence>
<evidence type="ECO:0000256" key="11">
    <source>
        <dbReference type="ARBA" id="ARBA00022837"/>
    </source>
</evidence>
<dbReference type="AlphaFoldDB" id="A0A8J6AJI7"/>
<keyword evidence="3" id="KW-0399">Innate immunity</keyword>
<evidence type="ECO:0000256" key="6">
    <source>
        <dbReference type="ARBA" id="ARBA00022723"/>
    </source>
</evidence>
<evidence type="ECO:0000256" key="20">
    <source>
        <dbReference type="PROSITE-ProRule" id="PRU00124"/>
    </source>
</evidence>
<keyword evidence="14 21" id="KW-1015">Disulfide bond</keyword>
<dbReference type="Gene3D" id="3.30.60.30">
    <property type="match status" value="1"/>
</dbReference>
<dbReference type="SMART" id="SM00057">
    <property type="entry name" value="FIMAC"/>
    <property type="match status" value="1"/>
</dbReference>
<dbReference type="GO" id="GO:0006958">
    <property type="term" value="P:complement activation, classical pathway"/>
    <property type="evidence" value="ECO:0007669"/>
    <property type="project" value="UniProtKB-KW"/>
</dbReference>
<comment type="catalytic activity">
    <reaction evidence="16">
        <text>Inactivates complement subcomponents C3b, iC3b and C4b by proteolytic cleavage.</text>
        <dbReference type="EC" id="3.4.21.45"/>
    </reaction>
</comment>
<protein>
    <recommendedName>
        <fullName evidence="18">Complement factor I</fullName>
        <ecNumber evidence="17">3.4.21.45</ecNumber>
    </recommendedName>
    <alternativeName>
        <fullName evidence="19">C3B/C4B inactivator</fullName>
    </alternativeName>
</protein>
<keyword evidence="5" id="KW-0165">Cleavage on pair of basic residues</keyword>
<dbReference type="SMART" id="SM00202">
    <property type="entry name" value="SR"/>
    <property type="match status" value="1"/>
</dbReference>
<feature type="disulfide bond" evidence="20">
    <location>
        <begin position="331"/>
        <end position="349"/>
    </location>
</feature>
<dbReference type="PROSITE" id="PS00134">
    <property type="entry name" value="TRYPSIN_HIS"/>
    <property type="match status" value="1"/>
</dbReference>
<evidence type="ECO:0000313" key="28">
    <source>
        <dbReference type="Proteomes" id="UP000700334"/>
    </source>
</evidence>
<feature type="signal peptide" evidence="23">
    <location>
        <begin position="1"/>
        <end position="21"/>
    </location>
</feature>
<dbReference type="FunFam" id="2.40.10.10:FF:000066">
    <property type="entry name" value="Complement factor I"/>
    <property type="match status" value="1"/>
</dbReference>
<evidence type="ECO:0000256" key="5">
    <source>
        <dbReference type="ARBA" id="ARBA00022685"/>
    </source>
</evidence>
<evidence type="ECO:0000256" key="17">
    <source>
        <dbReference type="ARBA" id="ARBA00066733"/>
    </source>
</evidence>
<dbReference type="InterPro" id="IPR033116">
    <property type="entry name" value="TRYPSIN_SER"/>
</dbReference>
<reference evidence="27" key="1">
    <citation type="journal article" date="2021" name="Evol. Appl.">
        <title>The genome of the Pyrenean desman and the effects of bottlenecks and inbreeding on the genomic landscape of an endangered species.</title>
        <authorList>
            <person name="Escoda L."/>
            <person name="Castresana J."/>
        </authorList>
    </citation>
    <scope>NUCLEOTIDE SEQUENCE</scope>
    <source>
        <strain evidence="27">IBE-C5619</strain>
    </source>
</reference>
<dbReference type="GO" id="GO:0045087">
    <property type="term" value="P:innate immune response"/>
    <property type="evidence" value="ECO:0007669"/>
    <property type="project" value="UniProtKB-KW"/>
</dbReference>
<proteinExistence type="predicted"/>
<evidence type="ECO:0000256" key="14">
    <source>
        <dbReference type="ARBA" id="ARBA00023157"/>
    </source>
</evidence>
<evidence type="ECO:0000256" key="21">
    <source>
        <dbReference type="PROSITE-ProRule" id="PRU00196"/>
    </source>
</evidence>
<accession>A0A8J6AJI7</accession>
<dbReference type="InterPro" id="IPR018114">
    <property type="entry name" value="TRYPSIN_HIS"/>
</dbReference>
<comment type="subcellular location">
    <subcellularLocation>
        <location evidence="1">Secreted</location>
        <location evidence="1">Extracellular space</location>
    </subcellularLocation>
</comment>
<dbReference type="EMBL" id="JAGFMF010011608">
    <property type="protein sequence ID" value="KAG8519450.1"/>
    <property type="molecule type" value="Genomic_DNA"/>
</dbReference>
<evidence type="ECO:0000256" key="4">
    <source>
        <dbReference type="ARBA" id="ARBA00022670"/>
    </source>
</evidence>
<feature type="chain" id="PRO_5035186188" description="Complement factor I" evidence="23">
    <location>
        <begin position="22"/>
        <end position="670"/>
    </location>
</feature>
<evidence type="ECO:0000313" key="27">
    <source>
        <dbReference type="EMBL" id="KAG8519450.1"/>
    </source>
</evidence>
<dbReference type="Gene3D" id="4.10.400.10">
    <property type="entry name" value="Low-density Lipoprotein Receptor"/>
    <property type="match status" value="2"/>
</dbReference>
<dbReference type="Pfam" id="PF21287">
    <property type="entry name" value="Kazal_CFAI"/>
    <property type="match status" value="1"/>
</dbReference>
<evidence type="ECO:0000256" key="22">
    <source>
        <dbReference type="RuleBase" id="RU363034"/>
    </source>
</evidence>
<dbReference type="InterPro" id="IPR048722">
    <property type="entry name" value="CFAI_FIMAC_N"/>
</dbReference>
<dbReference type="SUPFAM" id="SSF100895">
    <property type="entry name" value="Kazal-type serine protease inhibitors"/>
    <property type="match status" value="1"/>
</dbReference>
<comment type="caution">
    <text evidence="21">Lacks conserved residue(s) required for the propagation of feature annotation.</text>
</comment>
<evidence type="ECO:0000256" key="16">
    <source>
        <dbReference type="ARBA" id="ARBA00051048"/>
    </source>
</evidence>
<feature type="domain" description="SRCR" evidence="25">
    <location>
        <begin position="177"/>
        <end position="279"/>
    </location>
</feature>
<dbReference type="GO" id="GO:0006508">
    <property type="term" value="P:proteolysis"/>
    <property type="evidence" value="ECO:0007669"/>
    <property type="project" value="UniProtKB-KW"/>
</dbReference>
<dbReference type="InterPro" id="IPR002172">
    <property type="entry name" value="LDrepeatLR_classA_rpt"/>
</dbReference>
<dbReference type="SUPFAM" id="SSF50494">
    <property type="entry name" value="Trypsin-like serine proteases"/>
    <property type="match status" value="1"/>
</dbReference>
<evidence type="ECO:0000256" key="7">
    <source>
        <dbReference type="ARBA" id="ARBA00022729"/>
    </source>
</evidence>
<evidence type="ECO:0000256" key="13">
    <source>
        <dbReference type="ARBA" id="ARBA00022875"/>
    </source>
</evidence>
<evidence type="ECO:0000256" key="1">
    <source>
        <dbReference type="ARBA" id="ARBA00004239"/>
    </source>
</evidence>
<dbReference type="PROSITE" id="PS01209">
    <property type="entry name" value="LDLRA_1"/>
    <property type="match status" value="1"/>
</dbReference>
<dbReference type="InterPro" id="IPR002350">
    <property type="entry name" value="Kazal_dom"/>
</dbReference>
<dbReference type="Pfam" id="PF21286">
    <property type="entry name" value="CFAI_FIMAC_N"/>
    <property type="match status" value="1"/>
</dbReference>
<evidence type="ECO:0000256" key="12">
    <source>
        <dbReference type="ARBA" id="ARBA00022859"/>
    </source>
</evidence>
<dbReference type="GO" id="GO:0046872">
    <property type="term" value="F:metal ion binding"/>
    <property type="evidence" value="ECO:0007669"/>
    <property type="project" value="UniProtKB-KW"/>
</dbReference>